<comment type="caution">
    <text evidence="2">The sequence shown here is derived from an EMBL/GenBank/DDBJ whole genome shotgun (WGS) entry which is preliminary data.</text>
</comment>
<protein>
    <submittedName>
        <fullName evidence="2">Uncharacterized protein</fullName>
    </submittedName>
</protein>
<gene>
    <name evidence="2" type="ORF">V5O48_018476</name>
</gene>
<evidence type="ECO:0000256" key="1">
    <source>
        <dbReference type="SAM" id="MobiDB-lite"/>
    </source>
</evidence>
<feature type="region of interest" description="Disordered" evidence="1">
    <location>
        <begin position="362"/>
        <end position="600"/>
    </location>
</feature>
<name>A0ABR3EL24_9AGAR</name>
<feature type="compositionally biased region" description="Low complexity" evidence="1">
    <location>
        <begin position="460"/>
        <end position="475"/>
    </location>
</feature>
<feature type="compositionally biased region" description="Basic and acidic residues" evidence="1">
    <location>
        <begin position="387"/>
        <end position="402"/>
    </location>
</feature>
<feature type="compositionally biased region" description="Basic and acidic residues" evidence="1">
    <location>
        <begin position="557"/>
        <end position="574"/>
    </location>
</feature>
<proteinExistence type="predicted"/>
<feature type="compositionally biased region" description="Basic and acidic residues" evidence="1">
    <location>
        <begin position="439"/>
        <end position="450"/>
    </location>
</feature>
<evidence type="ECO:0000313" key="3">
    <source>
        <dbReference type="Proteomes" id="UP001465976"/>
    </source>
</evidence>
<keyword evidence="3" id="KW-1185">Reference proteome</keyword>
<evidence type="ECO:0000313" key="2">
    <source>
        <dbReference type="EMBL" id="KAL0563589.1"/>
    </source>
</evidence>
<sequence length="600" mass="66032">MVKFAVKTSTKSYAMLQASIKPHERKTKSKPPKLDKWQHAAINTARVRTNNIIKGKIQGLLTELKTQAKEIAEAHGKTERWVLDMVFNGGKRLVKPRSKTNPYNAFKHFKAQEIRDTGGKVPTIARLDEICLAPYQALSEKEREDFVLRYDVEKAVKEANKLKIALPNIQAQAQDVANVAANMTALMKALALRVGIEGMFLLVRNRGDPFMAPIWGWTSKKLEGYMPLAVKGGWDTEKVGGHIEAFAVAGCDTANMAQTGSKKAHSYRTDIRDLFNTKLAEVTGLKGISMDYKHFDHKIKAEYQVELEGYPLAKFCAPGELGSALGPLRTLKNALLEGTCYFRKMEPEEFREWHDKYKRDCESGEIPAPDQKTRSDAGKPRGPRKKKSEDVEMKDGNEDRNDVVINDGDDENLASGPGVVEPDSSKAVKTKTNQAKGKAAKDLGEKEKKAKAAKMKKQAKVPAKAPAKVPTTAGKKVGKSKSRPGSEETDAPTPAVPLQRSPPPPNRPRPKKVVPNGIPNAPSTFIPTAAAENDDEETRGSDEREEPSEPPIPLSEADQKLLDAAKRMPRRMDGLDPSTIVSTRRITRTRVQGGGASFGS</sequence>
<organism evidence="2 3">
    <name type="scientific">Marasmius crinis-equi</name>
    <dbReference type="NCBI Taxonomy" id="585013"/>
    <lineage>
        <taxon>Eukaryota</taxon>
        <taxon>Fungi</taxon>
        <taxon>Dikarya</taxon>
        <taxon>Basidiomycota</taxon>
        <taxon>Agaricomycotina</taxon>
        <taxon>Agaricomycetes</taxon>
        <taxon>Agaricomycetidae</taxon>
        <taxon>Agaricales</taxon>
        <taxon>Marasmiineae</taxon>
        <taxon>Marasmiaceae</taxon>
        <taxon>Marasmius</taxon>
    </lineage>
</organism>
<reference evidence="2 3" key="1">
    <citation type="submission" date="2024-02" db="EMBL/GenBank/DDBJ databases">
        <title>A draft genome for the cacao thread blight pathogen Marasmius crinis-equi.</title>
        <authorList>
            <person name="Cohen S.P."/>
            <person name="Baruah I.K."/>
            <person name="Amoako-Attah I."/>
            <person name="Bukari Y."/>
            <person name="Meinhardt L.W."/>
            <person name="Bailey B.A."/>
        </authorList>
    </citation>
    <scope>NUCLEOTIDE SEQUENCE [LARGE SCALE GENOMIC DNA]</scope>
    <source>
        <strain evidence="2 3">GH-76</strain>
    </source>
</reference>
<accession>A0ABR3EL24</accession>
<dbReference type="EMBL" id="JBAHYK010003371">
    <property type="protein sequence ID" value="KAL0563589.1"/>
    <property type="molecule type" value="Genomic_DNA"/>
</dbReference>
<dbReference type="Proteomes" id="UP001465976">
    <property type="component" value="Unassembled WGS sequence"/>
</dbReference>
<feature type="compositionally biased region" description="Acidic residues" evidence="1">
    <location>
        <begin position="532"/>
        <end position="548"/>
    </location>
</feature>